<keyword evidence="2" id="KW-1185">Reference proteome</keyword>
<proteinExistence type="predicted"/>
<evidence type="ECO:0000313" key="1">
    <source>
        <dbReference type="EMBL" id="CAG2159132.1"/>
    </source>
</evidence>
<gene>
    <name evidence="1" type="ORF">LMG26411_06464</name>
</gene>
<sequence length="166" mass="18430">MSKYRFSRWISSTGGPLVVMEKGKARQWTGIDGSPSDYDLSCQISDYAGKILVHGTETLILGDEPLRTAVATGNGIQLLVRWKWADSDSDVYAEVERIDPKSVKINEKLIIDWRSDTLVMFDGADFFSQTDSVQFSVRPGENVISTFVVQPTARTAILVHAICAKQ</sequence>
<evidence type="ECO:0000313" key="2">
    <source>
        <dbReference type="Proteomes" id="UP000672657"/>
    </source>
</evidence>
<protein>
    <submittedName>
        <fullName evidence="1">Uncharacterized protein</fullName>
    </submittedName>
</protein>
<organism evidence="1 2">
    <name type="scientific">Cupriavidus numazuensis</name>
    <dbReference type="NCBI Taxonomy" id="221992"/>
    <lineage>
        <taxon>Bacteria</taxon>
        <taxon>Pseudomonadati</taxon>
        <taxon>Pseudomonadota</taxon>
        <taxon>Betaproteobacteria</taxon>
        <taxon>Burkholderiales</taxon>
        <taxon>Burkholderiaceae</taxon>
        <taxon>Cupriavidus</taxon>
    </lineage>
</organism>
<accession>A0ABM8TS61</accession>
<dbReference type="EMBL" id="CAJPVI010000054">
    <property type="protein sequence ID" value="CAG2159132.1"/>
    <property type="molecule type" value="Genomic_DNA"/>
</dbReference>
<dbReference type="Pfam" id="PF15589">
    <property type="entry name" value="Imm21"/>
    <property type="match status" value="1"/>
</dbReference>
<dbReference type="InterPro" id="IPR028961">
    <property type="entry name" value="Imm21"/>
</dbReference>
<dbReference type="Proteomes" id="UP000672657">
    <property type="component" value="Unassembled WGS sequence"/>
</dbReference>
<comment type="caution">
    <text evidence="1">The sequence shown here is derived from an EMBL/GenBank/DDBJ whole genome shotgun (WGS) entry which is preliminary data.</text>
</comment>
<reference evidence="1 2" key="1">
    <citation type="submission" date="2021-03" db="EMBL/GenBank/DDBJ databases">
        <authorList>
            <person name="Peeters C."/>
        </authorList>
    </citation>
    <scope>NUCLEOTIDE SEQUENCE [LARGE SCALE GENOMIC DNA]</scope>
    <source>
        <strain evidence="1 2">LMG 26411</strain>
    </source>
</reference>
<dbReference type="RefSeq" id="WP_211957285.1">
    <property type="nucleotide sequence ID" value="NZ_CAJPVI010000054.1"/>
</dbReference>
<name>A0ABM8TS61_9BURK</name>